<dbReference type="Pfam" id="PF00763">
    <property type="entry name" value="THF_DHG_CYH"/>
    <property type="match status" value="1"/>
</dbReference>
<dbReference type="EC" id="3.5.4.9" evidence="13"/>
<dbReference type="PROSITE" id="PS00766">
    <property type="entry name" value="THF_DHG_CYH_1"/>
    <property type="match status" value="1"/>
</dbReference>
<evidence type="ECO:0000256" key="3">
    <source>
        <dbReference type="ARBA" id="ARBA00022563"/>
    </source>
</evidence>
<keyword evidence="8 13" id="KW-0560">Oxidoreductase</keyword>
<dbReference type="PANTHER" id="PTHR48099">
    <property type="entry name" value="C-1-TETRAHYDROFOLATE SYNTHASE, CYTOPLASMIC-RELATED"/>
    <property type="match status" value="1"/>
</dbReference>
<comment type="similarity">
    <text evidence="13">Belongs to the tetrahydrofolate dehydrogenase/cyclohydrolase family.</text>
</comment>
<dbReference type="SUPFAM" id="SSF51735">
    <property type="entry name" value="NAD(P)-binding Rossmann-fold domains"/>
    <property type="match status" value="1"/>
</dbReference>
<evidence type="ECO:0000256" key="11">
    <source>
        <dbReference type="ARBA" id="ARBA00023268"/>
    </source>
</evidence>
<organism evidence="16 17">
    <name type="scientific">Serratia fonticola</name>
    <dbReference type="NCBI Taxonomy" id="47917"/>
    <lineage>
        <taxon>Bacteria</taxon>
        <taxon>Pseudomonadati</taxon>
        <taxon>Pseudomonadota</taxon>
        <taxon>Gammaproteobacteria</taxon>
        <taxon>Enterobacterales</taxon>
        <taxon>Yersiniaceae</taxon>
        <taxon>Serratia</taxon>
    </lineage>
</organism>
<feature type="domain" description="Tetrahydrofolate dehydrogenase/cyclohydrolase catalytic" evidence="14">
    <location>
        <begin position="6"/>
        <end position="121"/>
    </location>
</feature>
<evidence type="ECO:0000256" key="10">
    <source>
        <dbReference type="ARBA" id="ARBA00023167"/>
    </source>
</evidence>
<dbReference type="NCBIfam" id="NF010783">
    <property type="entry name" value="PRK14186.1"/>
    <property type="match status" value="1"/>
</dbReference>
<dbReference type="FunFam" id="3.40.50.10860:FF:000001">
    <property type="entry name" value="Bifunctional protein FolD"/>
    <property type="match status" value="1"/>
</dbReference>
<dbReference type="GO" id="GO:0035999">
    <property type="term" value="P:tetrahydrofolate interconversion"/>
    <property type="evidence" value="ECO:0007669"/>
    <property type="project" value="UniProtKB-UniRule"/>
</dbReference>
<evidence type="ECO:0000256" key="7">
    <source>
        <dbReference type="ARBA" id="ARBA00022857"/>
    </source>
</evidence>
<comment type="catalytic activity">
    <reaction evidence="13">
        <text>(6R)-5,10-methylene-5,6,7,8-tetrahydrofolate + NADP(+) = (6R)-5,10-methenyltetrahydrofolate + NADPH</text>
        <dbReference type="Rhea" id="RHEA:22812"/>
        <dbReference type="ChEBI" id="CHEBI:15636"/>
        <dbReference type="ChEBI" id="CHEBI:57455"/>
        <dbReference type="ChEBI" id="CHEBI:57783"/>
        <dbReference type="ChEBI" id="CHEBI:58349"/>
        <dbReference type="EC" id="1.5.1.5"/>
    </reaction>
</comment>
<evidence type="ECO:0000256" key="5">
    <source>
        <dbReference type="ARBA" id="ARBA00022755"/>
    </source>
</evidence>
<evidence type="ECO:0000313" key="16">
    <source>
        <dbReference type="EMBL" id="MBC3211605.1"/>
    </source>
</evidence>
<evidence type="ECO:0000259" key="14">
    <source>
        <dbReference type="Pfam" id="PF00763"/>
    </source>
</evidence>
<dbReference type="InterPro" id="IPR000672">
    <property type="entry name" value="THF_DH/CycHdrlase"/>
</dbReference>
<dbReference type="InterPro" id="IPR020867">
    <property type="entry name" value="THF_DH/CycHdrlase_CS"/>
</dbReference>
<dbReference type="Gene3D" id="3.40.50.720">
    <property type="entry name" value="NAD(P)-binding Rossmann-like Domain"/>
    <property type="match status" value="1"/>
</dbReference>
<dbReference type="PRINTS" id="PR00085">
    <property type="entry name" value="THFDHDRGNASE"/>
</dbReference>
<dbReference type="InterPro" id="IPR020631">
    <property type="entry name" value="THF_DH/CycHdrlase_NAD-bd_dom"/>
</dbReference>
<feature type="binding site" evidence="13">
    <location>
        <begin position="166"/>
        <end position="168"/>
    </location>
    <ligand>
        <name>NADP(+)</name>
        <dbReference type="ChEBI" id="CHEBI:58349"/>
    </ligand>
</feature>
<evidence type="ECO:0000256" key="8">
    <source>
        <dbReference type="ARBA" id="ARBA00023002"/>
    </source>
</evidence>
<dbReference type="SUPFAM" id="SSF53223">
    <property type="entry name" value="Aminoacid dehydrogenase-like, N-terminal domain"/>
    <property type="match status" value="1"/>
</dbReference>
<name>A0AAW3WMD9_SERFO</name>
<dbReference type="GO" id="GO:0004488">
    <property type="term" value="F:methylenetetrahydrofolate dehydrogenase (NADP+) activity"/>
    <property type="evidence" value="ECO:0007669"/>
    <property type="project" value="UniProtKB-UniRule"/>
</dbReference>
<comment type="caution">
    <text evidence="16">The sequence shown here is derived from an EMBL/GenBank/DDBJ whole genome shotgun (WGS) entry which is preliminary data.</text>
</comment>
<dbReference type="EMBL" id="JACNYO010000004">
    <property type="protein sequence ID" value="MBC3211605.1"/>
    <property type="molecule type" value="Genomic_DNA"/>
</dbReference>
<gene>
    <name evidence="13 16" type="primary">folD</name>
    <name evidence="16" type="ORF">H8J20_05605</name>
</gene>
<dbReference type="Gene3D" id="3.40.50.10860">
    <property type="entry name" value="Leucine Dehydrogenase, chain A, domain 1"/>
    <property type="match status" value="1"/>
</dbReference>
<dbReference type="RefSeq" id="WP_021180058.1">
    <property type="nucleotide sequence ID" value="NZ_JACBIV010000005.1"/>
</dbReference>
<accession>A0AAW3WMD9</accession>
<dbReference type="GO" id="GO:0006164">
    <property type="term" value="P:purine nucleotide biosynthetic process"/>
    <property type="evidence" value="ECO:0007669"/>
    <property type="project" value="UniProtKB-KW"/>
</dbReference>
<evidence type="ECO:0000256" key="2">
    <source>
        <dbReference type="ARBA" id="ARBA00011738"/>
    </source>
</evidence>
<dbReference type="GO" id="GO:0000105">
    <property type="term" value="P:L-histidine biosynthetic process"/>
    <property type="evidence" value="ECO:0007669"/>
    <property type="project" value="UniProtKB-KW"/>
</dbReference>
<dbReference type="NCBIfam" id="NF008058">
    <property type="entry name" value="PRK10792.1"/>
    <property type="match status" value="1"/>
</dbReference>
<keyword evidence="9 13" id="KW-0368">Histidine biosynthesis</keyword>
<keyword evidence="10 13" id="KW-0486">Methionine biosynthesis</keyword>
<evidence type="ECO:0000256" key="12">
    <source>
        <dbReference type="ARBA" id="ARBA00036357"/>
    </source>
</evidence>
<keyword evidence="6 13" id="KW-0378">Hydrolase</keyword>
<keyword evidence="5 13" id="KW-0658">Purine biosynthesis</keyword>
<evidence type="ECO:0000256" key="4">
    <source>
        <dbReference type="ARBA" id="ARBA00022605"/>
    </source>
</evidence>
<dbReference type="EC" id="1.5.1.5" evidence="13"/>
<comment type="catalytic activity">
    <reaction evidence="12 13">
        <text>(6R)-5,10-methenyltetrahydrofolate + H2O = (6R)-10-formyltetrahydrofolate + H(+)</text>
        <dbReference type="Rhea" id="RHEA:23700"/>
        <dbReference type="ChEBI" id="CHEBI:15377"/>
        <dbReference type="ChEBI" id="CHEBI:15378"/>
        <dbReference type="ChEBI" id="CHEBI:57455"/>
        <dbReference type="ChEBI" id="CHEBI:195366"/>
        <dbReference type="EC" id="3.5.4.9"/>
    </reaction>
</comment>
<evidence type="ECO:0000259" key="15">
    <source>
        <dbReference type="Pfam" id="PF02882"/>
    </source>
</evidence>
<keyword evidence="4 13" id="KW-0028">Amino-acid biosynthesis</keyword>
<comment type="pathway">
    <text evidence="1 13">One-carbon metabolism; tetrahydrofolate interconversion.</text>
</comment>
<keyword evidence="11 13" id="KW-0511">Multifunctional enzyme</keyword>
<protein>
    <recommendedName>
        <fullName evidence="13">Bifunctional protein FolD</fullName>
    </recommendedName>
    <domain>
        <recommendedName>
            <fullName evidence="13">Methylenetetrahydrofolate dehydrogenase</fullName>
            <ecNumber evidence="13">1.5.1.5</ecNumber>
        </recommendedName>
    </domain>
    <domain>
        <recommendedName>
            <fullName evidence="13">Methenyltetrahydrofolate cyclohydrolase</fullName>
            <ecNumber evidence="13">3.5.4.9</ecNumber>
        </recommendedName>
    </domain>
</protein>
<evidence type="ECO:0000256" key="1">
    <source>
        <dbReference type="ARBA" id="ARBA00004777"/>
    </source>
</evidence>
<comment type="function">
    <text evidence="13">Catalyzes the oxidation of 5,10-methylenetetrahydrofolate to 5,10-methenyltetrahydrofolate and then the hydrolysis of 5,10-methenyltetrahydrofolate to 10-formyltetrahydrofolate.</text>
</comment>
<reference evidence="16" key="1">
    <citation type="submission" date="2020-08" db="EMBL/GenBank/DDBJ databases">
        <title>Food and environmental bacterial isolates.</title>
        <authorList>
            <person name="Richter L."/>
            <person name="Du Plessis E.M."/>
            <person name="Duvenage S."/>
            <person name="Allam M."/>
            <person name="Korsten L."/>
        </authorList>
    </citation>
    <scope>NUCLEOTIDE SEQUENCE</scope>
    <source>
        <strain evidence="16">UPMP2127</strain>
    </source>
</reference>
<dbReference type="GO" id="GO:0005829">
    <property type="term" value="C:cytosol"/>
    <property type="evidence" value="ECO:0007669"/>
    <property type="project" value="TreeGrafter"/>
</dbReference>
<dbReference type="InterPro" id="IPR036291">
    <property type="entry name" value="NAD(P)-bd_dom_sf"/>
</dbReference>
<proteinExistence type="inferred from homology"/>
<comment type="caution">
    <text evidence="13">Lacks conserved residue(s) required for the propagation of feature annotation.</text>
</comment>
<evidence type="ECO:0000313" key="17">
    <source>
        <dbReference type="Proteomes" id="UP000659084"/>
    </source>
</evidence>
<dbReference type="HAMAP" id="MF_01576">
    <property type="entry name" value="THF_DHG_CYH"/>
    <property type="match status" value="1"/>
</dbReference>
<dbReference type="GO" id="GO:0004477">
    <property type="term" value="F:methenyltetrahydrofolate cyclohydrolase activity"/>
    <property type="evidence" value="ECO:0007669"/>
    <property type="project" value="UniProtKB-UniRule"/>
</dbReference>
<dbReference type="InterPro" id="IPR020630">
    <property type="entry name" value="THF_DH/CycHdrlase_cat_dom"/>
</dbReference>
<dbReference type="Pfam" id="PF02882">
    <property type="entry name" value="THF_DHG_CYH_C"/>
    <property type="match status" value="1"/>
</dbReference>
<feature type="binding site" evidence="13">
    <location>
        <position position="232"/>
    </location>
    <ligand>
        <name>NADP(+)</name>
        <dbReference type="ChEBI" id="CHEBI:58349"/>
    </ligand>
</feature>
<dbReference type="Proteomes" id="UP000659084">
    <property type="component" value="Unassembled WGS sequence"/>
</dbReference>
<feature type="domain" description="Tetrahydrofolate dehydrogenase/cyclohydrolase NAD(P)-binding" evidence="15">
    <location>
        <begin position="140"/>
        <end position="281"/>
    </location>
</feature>
<keyword evidence="7 13" id="KW-0521">NADP</keyword>
<evidence type="ECO:0000256" key="9">
    <source>
        <dbReference type="ARBA" id="ARBA00023102"/>
    </source>
</evidence>
<sequence length="288" mass="31041">MAAKIIDGKTIAQQVRNEVAEQVKQRLAVGKRAPGLAVVLVGENPASQIYVASKRKACEEVGFISRSYDLPTSTTEPELLALIDKLNADKEIDGILVQLPLPAGIDNVKVLERISPDKDVDGFHPYNVGRLCQRAPKLRPCTPRGIVTLLERYNIDTYGLNAVVVGASNIVGRPMSMELLLAGCTTTVTHRFTKNLRHHVENADLLIVAVGKPGFIPGDWIKPGAIVIDVGINRLESGKVVGDVDFEAASERAAFITPVPGGVGPMTVATLIQNTLQACEEFHDVQPN</sequence>
<dbReference type="CDD" id="cd01080">
    <property type="entry name" value="NAD_bind_m-THF_DH_Cyclohyd"/>
    <property type="match status" value="1"/>
</dbReference>
<dbReference type="AlphaFoldDB" id="A0AAW3WMD9"/>
<dbReference type="PANTHER" id="PTHR48099:SF5">
    <property type="entry name" value="C-1-TETRAHYDROFOLATE SYNTHASE, CYTOPLASMIC"/>
    <property type="match status" value="1"/>
</dbReference>
<keyword evidence="3 13" id="KW-0554">One-carbon metabolism</keyword>
<evidence type="ECO:0000256" key="6">
    <source>
        <dbReference type="ARBA" id="ARBA00022801"/>
    </source>
</evidence>
<evidence type="ECO:0000256" key="13">
    <source>
        <dbReference type="HAMAP-Rule" id="MF_01576"/>
    </source>
</evidence>
<dbReference type="GO" id="GO:0009086">
    <property type="term" value="P:methionine biosynthetic process"/>
    <property type="evidence" value="ECO:0007669"/>
    <property type="project" value="UniProtKB-KW"/>
</dbReference>
<comment type="subunit">
    <text evidence="2 13">Homodimer.</text>
</comment>
<dbReference type="FunFam" id="3.40.50.720:FF:000006">
    <property type="entry name" value="Bifunctional protein FolD"/>
    <property type="match status" value="1"/>
</dbReference>
<dbReference type="PROSITE" id="PS00767">
    <property type="entry name" value="THF_DHG_CYH_2"/>
    <property type="match status" value="1"/>
</dbReference>
<dbReference type="InterPro" id="IPR046346">
    <property type="entry name" value="Aminoacid_DH-like_N_sf"/>
</dbReference>